<organism evidence="2 3">
    <name type="scientific">Streptomyces capoamus</name>
    <dbReference type="NCBI Taxonomy" id="68183"/>
    <lineage>
        <taxon>Bacteria</taxon>
        <taxon>Bacillati</taxon>
        <taxon>Actinomycetota</taxon>
        <taxon>Actinomycetes</taxon>
        <taxon>Kitasatosporales</taxon>
        <taxon>Streptomycetaceae</taxon>
        <taxon>Streptomyces</taxon>
    </lineage>
</organism>
<protein>
    <submittedName>
        <fullName evidence="2">Uncharacterized protein</fullName>
    </submittedName>
</protein>
<dbReference type="EMBL" id="BNBF01000017">
    <property type="protein sequence ID" value="GHG61765.1"/>
    <property type="molecule type" value="Genomic_DNA"/>
</dbReference>
<evidence type="ECO:0000256" key="1">
    <source>
        <dbReference type="SAM" id="Phobius"/>
    </source>
</evidence>
<comment type="caution">
    <text evidence="2">The sequence shown here is derived from an EMBL/GenBank/DDBJ whole genome shotgun (WGS) entry which is preliminary data.</text>
</comment>
<keyword evidence="1" id="KW-1133">Transmembrane helix</keyword>
<reference evidence="3" key="1">
    <citation type="journal article" date="2019" name="Int. J. Syst. Evol. Microbiol.">
        <title>The Global Catalogue of Microorganisms (GCM) 10K type strain sequencing project: providing services to taxonomists for standard genome sequencing and annotation.</title>
        <authorList>
            <consortium name="The Broad Institute Genomics Platform"/>
            <consortium name="The Broad Institute Genome Sequencing Center for Infectious Disease"/>
            <person name="Wu L."/>
            <person name="Ma J."/>
        </authorList>
    </citation>
    <scope>NUCLEOTIDE SEQUENCE [LARGE SCALE GENOMIC DNA]</scope>
    <source>
        <strain evidence="3">JCM 4253</strain>
    </source>
</reference>
<keyword evidence="3" id="KW-1185">Reference proteome</keyword>
<dbReference type="AlphaFoldDB" id="A0A919EZD2"/>
<evidence type="ECO:0000313" key="3">
    <source>
        <dbReference type="Proteomes" id="UP000619355"/>
    </source>
</evidence>
<gene>
    <name evidence="2" type="ORF">GCM10018980_51170</name>
</gene>
<evidence type="ECO:0000313" key="2">
    <source>
        <dbReference type="EMBL" id="GHG61765.1"/>
    </source>
</evidence>
<sequence>MAATVADWAACLSIGISASAAVSLPVLLWADADYLLVKDWQAVGDRVLVEATNLRHTAQDAGRAAAVSVAALLLILSAPTPEATR</sequence>
<proteinExistence type="predicted"/>
<name>A0A919EZD2_9ACTN</name>
<dbReference type="RefSeq" id="WP_189984555.1">
    <property type="nucleotide sequence ID" value="NZ_BNBF01000017.1"/>
</dbReference>
<accession>A0A919EZD2</accession>
<dbReference type="Proteomes" id="UP000619355">
    <property type="component" value="Unassembled WGS sequence"/>
</dbReference>
<keyword evidence="1" id="KW-0472">Membrane</keyword>
<feature type="transmembrane region" description="Helical" evidence="1">
    <location>
        <begin position="6"/>
        <end position="30"/>
    </location>
</feature>
<keyword evidence="1" id="KW-0812">Transmembrane</keyword>